<dbReference type="Proteomes" id="UP000198779">
    <property type="component" value="Unassembled WGS sequence"/>
</dbReference>
<evidence type="ECO:0000313" key="2">
    <source>
        <dbReference type="EMBL" id="SDH20988.1"/>
    </source>
</evidence>
<dbReference type="EMBL" id="FNCQ01000019">
    <property type="protein sequence ID" value="SDH20988.1"/>
    <property type="molecule type" value="Genomic_DNA"/>
</dbReference>
<keyword evidence="1" id="KW-0472">Membrane</keyword>
<sequence length="96" mass="11275">MVACANYSFAVNCRAIRFLCRLCNSTIYIYAILMKKIILYFSSFGKFINKIVVNMLLTLVYALVILPYHIFMHRSNGKRWNVFNKTYSQSDFIHMG</sequence>
<organism evidence="2 3">
    <name type="scientific">Prevotella communis</name>
    <dbReference type="NCBI Taxonomy" id="2913614"/>
    <lineage>
        <taxon>Bacteria</taxon>
        <taxon>Pseudomonadati</taxon>
        <taxon>Bacteroidota</taxon>
        <taxon>Bacteroidia</taxon>
        <taxon>Bacteroidales</taxon>
        <taxon>Prevotellaceae</taxon>
        <taxon>Prevotella</taxon>
    </lineage>
</organism>
<keyword evidence="1" id="KW-1133">Transmembrane helix</keyword>
<accession>A0A1G8AJ90</accession>
<protein>
    <submittedName>
        <fullName evidence="2">Uncharacterized protein</fullName>
    </submittedName>
</protein>
<keyword evidence="3" id="KW-1185">Reference proteome</keyword>
<feature type="transmembrane region" description="Helical" evidence="1">
    <location>
        <begin position="27"/>
        <end position="45"/>
    </location>
</feature>
<reference evidence="3" key="1">
    <citation type="submission" date="2016-10" db="EMBL/GenBank/DDBJ databases">
        <authorList>
            <person name="Varghese N."/>
            <person name="Submissions S."/>
        </authorList>
    </citation>
    <scope>NUCLEOTIDE SEQUENCE [LARGE SCALE GENOMIC DNA]</scope>
    <source>
        <strain evidence="3">BP1-148</strain>
    </source>
</reference>
<evidence type="ECO:0000313" key="3">
    <source>
        <dbReference type="Proteomes" id="UP000198779"/>
    </source>
</evidence>
<name>A0A1G8AJ90_9BACT</name>
<gene>
    <name evidence="2" type="ORF">SAMN04487901_11981</name>
</gene>
<evidence type="ECO:0000256" key="1">
    <source>
        <dbReference type="SAM" id="Phobius"/>
    </source>
</evidence>
<proteinExistence type="predicted"/>
<keyword evidence="1" id="KW-0812">Transmembrane</keyword>
<dbReference type="STRING" id="645274.SAMN04487901_11981"/>
<feature type="transmembrane region" description="Helical" evidence="1">
    <location>
        <begin position="51"/>
        <end position="71"/>
    </location>
</feature>
<dbReference type="AlphaFoldDB" id="A0A1G8AJ90"/>